<dbReference type="EMBL" id="BNJQ01000018">
    <property type="protein sequence ID" value="GHP07762.1"/>
    <property type="molecule type" value="Genomic_DNA"/>
</dbReference>
<evidence type="ECO:0000313" key="1">
    <source>
        <dbReference type="EMBL" id="GHP07762.1"/>
    </source>
</evidence>
<name>A0A830HLL0_9CHLO</name>
<gene>
    <name evidence="1" type="ORF">PPROV_000650400</name>
</gene>
<organism evidence="1 2">
    <name type="scientific">Pycnococcus provasolii</name>
    <dbReference type="NCBI Taxonomy" id="41880"/>
    <lineage>
        <taxon>Eukaryota</taxon>
        <taxon>Viridiplantae</taxon>
        <taxon>Chlorophyta</taxon>
        <taxon>Pseudoscourfieldiophyceae</taxon>
        <taxon>Pseudoscourfieldiales</taxon>
        <taxon>Pycnococcaceae</taxon>
        <taxon>Pycnococcus</taxon>
    </lineage>
</organism>
<protein>
    <submittedName>
        <fullName evidence="1">Uncharacterized protein</fullName>
    </submittedName>
</protein>
<proteinExistence type="predicted"/>
<evidence type="ECO:0000313" key="2">
    <source>
        <dbReference type="Proteomes" id="UP000660262"/>
    </source>
</evidence>
<reference evidence="1" key="1">
    <citation type="submission" date="2020-10" db="EMBL/GenBank/DDBJ databases">
        <title>Unveiling of a novel bifunctional photoreceptor, Dualchrome1, isolated from a cosmopolitan green alga.</title>
        <authorList>
            <person name="Suzuki S."/>
            <person name="Kawachi M."/>
        </authorList>
    </citation>
    <scope>NUCLEOTIDE SEQUENCE</scope>
    <source>
        <strain evidence="1">NIES 2893</strain>
    </source>
</reference>
<comment type="caution">
    <text evidence="1">The sequence shown here is derived from an EMBL/GenBank/DDBJ whole genome shotgun (WGS) entry which is preliminary data.</text>
</comment>
<accession>A0A830HLL0</accession>
<dbReference type="AlphaFoldDB" id="A0A830HLL0"/>
<dbReference type="Proteomes" id="UP000660262">
    <property type="component" value="Unassembled WGS sequence"/>
</dbReference>
<sequence length="390" mass="43927">MLKVPQSGFSKTADAQRYYEAHPMERLYEQKRQETRFFSSGGDDLKNLHERCSAGIGALVLRLEKEYSKYLSTTWKTQALKRVISAFDEKEFQLNLLGLEDQNEDNIRTAAVAEVERRLGCTMDDGPWIDELYSNFFDTFLEEKVVEKLDSVEGLGITMEVEPYELKGFLADMQTQILAIVDDALASYKSYWMDSLEEALTAETKVVVTNAGTSTINIVTSFWSRTLELFARPIARRKVYTEVKKAPPFHLAVYPTFVEGILAKQRQLFEDAHAAISEKIYGVIEAIDKGMPYLEVHYQGGGCFEVSAFHRILLSKVVEIFAIHTPTPTAIRAQHDGVPIGVENNDVAAERRELQNDLVKVKQAQDGMCAAFGVTEEEIAALRAELDIGD</sequence>
<keyword evidence="2" id="KW-1185">Reference proteome</keyword>